<dbReference type="InterPro" id="IPR011009">
    <property type="entry name" value="Kinase-like_dom_sf"/>
</dbReference>
<accession>A0A540MG59</accession>
<evidence type="ECO:0000256" key="2">
    <source>
        <dbReference type="ARBA" id="ARBA00022741"/>
    </source>
</evidence>
<keyword evidence="2" id="KW-0547">Nucleotide-binding</keyword>
<feature type="domain" description="Protein kinase" evidence="5">
    <location>
        <begin position="135"/>
        <end position="391"/>
    </location>
</feature>
<evidence type="ECO:0000256" key="3">
    <source>
        <dbReference type="ARBA" id="ARBA00022840"/>
    </source>
</evidence>
<reference evidence="6 7" key="1">
    <citation type="journal article" date="2019" name="G3 (Bethesda)">
        <title>Sequencing of a Wild Apple (Malus baccata) Genome Unravels the Differences Between Cultivated and Wild Apple Species Regarding Disease Resistance and Cold Tolerance.</title>
        <authorList>
            <person name="Chen X."/>
        </authorList>
    </citation>
    <scope>NUCLEOTIDE SEQUENCE [LARGE SCALE GENOMIC DNA]</scope>
    <source>
        <strain evidence="7">cv. Shandingzi</strain>
        <tissue evidence="6">Leaves</tissue>
    </source>
</reference>
<dbReference type="GO" id="GO:0005524">
    <property type="term" value="F:ATP binding"/>
    <property type="evidence" value="ECO:0007669"/>
    <property type="project" value="UniProtKB-KW"/>
</dbReference>
<dbReference type="AlphaFoldDB" id="A0A540MG59"/>
<dbReference type="InterPro" id="IPR000719">
    <property type="entry name" value="Prot_kinase_dom"/>
</dbReference>
<evidence type="ECO:0000313" key="7">
    <source>
        <dbReference type="Proteomes" id="UP000315295"/>
    </source>
</evidence>
<evidence type="ECO:0000256" key="4">
    <source>
        <dbReference type="SAM" id="MobiDB-lite"/>
    </source>
</evidence>
<keyword evidence="7" id="KW-1185">Reference proteome</keyword>
<proteinExistence type="predicted"/>
<keyword evidence="1" id="KW-0808">Transferase</keyword>
<evidence type="ECO:0000256" key="1">
    <source>
        <dbReference type="ARBA" id="ARBA00022527"/>
    </source>
</evidence>
<dbReference type="SUPFAM" id="SSF56112">
    <property type="entry name" value="Protein kinase-like (PK-like)"/>
    <property type="match status" value="1"/>
</dbReference>
<protein>
    <recommendedName>
        <fullName evidence="5">Protein kinase domain-containing protein</fullName>
    </recommendedName>
</protein>
<dbReference type="STRING" id="106549.A0A540MG59"/>
<dbReference type="GO" id="GO:0004674">
    <property type="term" value="F:protein serine/threonine kinase activity"/>
    <property type="evidence" value="ECO:0007669"/>
    <property type="project" value="UniProtKB-KW"/>
</dbReference>
<feature type="region of interest" description="Disordered" evidence="4">
    <location>
        <begin position="75"/>
        <end position="101"/>
    </location>
</feature>
<dbReference type="PANTHER" id="PTHR47989">
    <property type="entry name" value="OS01G0750732 PROTEIN"/>
    <property type="match status" value="1"/>
</dbReference>
<keyword evidence="3" id="KW-0067">ATP-binding</keyword>
<evidence type="ECO:0000259" key="5">
    <source>
        <dbReference type="PROSITE" id="PS50011"/>
    </source>
</evidence>
<dbReference type="Gene3D" id="3.30.200.20">
    <property type="entry name" value="Phosphorylase Kinase, domain 1"/>
    <property type="match status" value="1"/>
</dbReference>
<sequence length="391" mass="43187">MIICIAQSGSVNQDNSAGSSTDSGGSKQSSEKAAPREGSSSSYDTLNSGGESGEGEGEKLLLKTVVWISQNYIVDHGKPPTPQNSKDDRESAVSLGRTSSTPPRLCSLCQHKTPVFGKPPKRFSYKELEDAADAFSDINFLAGGGFGVVHRGVLRDGQVVAVKQLKFGGSQADADFCTEVRVLSCVQQGNVVLLIGYCIEGNARVLVYEYIRNNSLDFHLHGKRTLLDCESRLKIATEAAHGLRYLHEDCRVGCIVHRDLRPNDILLTHHFEPLMLYTFVIWLGCGFRAARLYSEWEMSSEDRVIGTSGYLAPEYMDGRQITHKVDVYAFGIVLLELMTGRRINELQHAKGHYMASYENPDFPSQQQAMARAASLCLRRDPDPRPPMSKVH</sequence>
<keyword evidence="1" id="KW-0418">Kinase</keyword>
<name>A0A540MG59_MALBA</name>
<feature type="compositionally biased region" description="Low complexity" evidence="4">
    <location>
        <begin position="18"/>
        <end position="28"/>
    </location>
</feature>
<dbReference type="PROSITE" id="PS50011">
    <property type="entry name" value="PROTEIN_KINASE_DOM"/>
    <property type="match status" value="1"/>
</dbReference>
<evidence type="ECO:0000313" key="6">
    <source>
        <dbReference type="EMBL" id="TQD97740.1"/>
    </source>
</evidence>
<dbReference type="EMBL" id="VIEB01000264">
    <property type="protein sequence ID" value="TQD97740.1"/>
    <property type="molecule type" value="Genomic_DNA"/>
</dbReference>
<dbReference type="Gene3D" id="1.10.510.10">
    <property type="entry name" value="Transferase(Phosphotransferase) domain 1"/>
    <property type="match status" value="1"/>
</dbReference>
<dbReference type="Pfam" id="PF07714">
    <property type="entry name" value="PK_Tyr_Ser-Thr"/>
    <property type="match status" value="1"/>
</dbReference>
<feature type="region of interest" description="Disordered" evidence="4">
    <location>
        <begin position="7"/>
        <end position="56"/>
    </location>
</feature>
<dbReference type="InterPro" id="IPR001245">
    <property type="entry name" value="Ser-Thr/Tyr_kinase_cat_dom"/>
</dbReference>
<comment type="caution">
    <text evidence="6">The sequence shown here is derived from an EMBL/GenBank/DDBJ whole genome shotgun (WGS) entry which is preliminary data.</text>
</comment>
<feature type="compositionally biased region" description="Polar residues" evidence="4">
    <location>
        <begin position="7"/>
        <end position="17"/>
    </location>
</feature>
<dbReference type="PANTHER" id="PTHR47989:SF14">
    <property type="entry name" value="INACTIVE PROTEIN KINASE SELMODRAFT_444075"/>
    <property type="match status" value="1"/>
</dbReference>
<dbReference type="FunFam" id="3.30.200.20:FF:000162">
    <property type="entry name" value="Adenine nucleotide alpha hydrolase-like domain kinase"/>
    <property type="match status" value="1"/>
</dbReference>
<dbReference type="Proteomes" id="UP000315295">
    <property type="component" value="Unassembled WGS sequence"/>
</dbReference>
<gene>
    <name evidence="6" type="ORF">C1H46_016606</name>
</gene>
<keyword evidence="1" id="KW-0723">Serine/threonine-protein kinase</keyword>
<organism evidence="6 7">
    <name type="scientific">Malus baccata</name>
    <name type="common">Siberian crab apple</name>
    <name type="synonym">Pyrus baccata</name>
    <dbReference type="NCBI Taxonomy" id="106549"/>
    <lineage>
        <taxon>Eukaryota</taxon>
        <taxon>Viridiplantae</taxon>
        <taxon>Streptophyta</taxon>
        <taxon>Embryophyta</taxon>
        <taxon>Tracheophyta</taxon>
        <taxon>Spermatophyta</taxon>
        <taxon>Magnoliopsida</taxon>
        <taxon>eudicotyledons</taxon>
        <taxon>Gunneridae</taxon>
        <taxon>Pentapetalae</taxon>
        <taxon>rosids</taxon>
        <taxon>fabids</taxon>
        <taxon>Rosales</taxon>
        <taxon>Rosaceae</taxon>
        <taxon>Amygdaloideae</taxon>
        <taxon>Maleae</taxon>
        <taxon>Malus</taxon>
    </lineage>
</organism>
<feature type="compositionally biased region" description="Polar residues" evidence="4">
    <location>
        <begin position="38"/>
        <end position="47"/>
    </location>
</feature>